<protein>
    <recommendedName>
        <fullName evidence="5">DUF2125 domain-containing protein</fullName>
    </recommendedName>
</protein>
<reference evidence="3" key="2">
    <citation type="submission" date="2020-09" db="EMBL/GenBank/DDBJ databases">
        <authorList>
            <person name="Sun Q."/>
            <person name="Zhou Y."/>
        </authorList>
    </citation>
    <scope>NUCLEOTIDE SEQUENCE</scope>
    <source>
        <strain evidence="3">CGMCC 1.15367</strain>
    </source>
</reference>
<evidence type="ECO:0000313" key="4">
    <source>
        <dbReference type="Proteomes" id="UP000644699"/>
    </source>
</evidence>
<reference evidence="3" key="1">
    <citation type="journal article" date="2014" name="Int. J. Syst. Evol. Microbiol.">
        <title>Complete genome sequence of Corynebacterium casei LMG S-19264T (=DSM 44701T), isolated from a smear-ripened cheese.</title>
        <authorList>
            <consortium name="US DOE Joint Genome Institute (JGI-PGF)"/>
            <person name="Walter F."/>
            <person name="Albersmeier A."/>
            <person name="Kalinowski J."/>
            <person name="Ruckert C."/>
        </authorList>
    </citation>
    <scope>NUCLEOTIDE SEQUENCE</scope>
    <source>
        <strain evidence="3">CGMCC 1.15367</strain>
    </source>
</reference>
<feature type="compositionally biased region" description="Acidic residues" evidence="1">
    <location>
        <begin position="509"/>
        <end position="520"/>
    </location>
</feature>
<dbReference type="RefSeq" id="WP_188912066.1">
    <property type="nucleotide sequence ID" value="NZ_BMIQ01000008.1"/>
</dbReference>
<sequence length="545" mass="56442">MRMIRRLTLALLVSTAPAMAQAPSPEPAPAGTDEGARGLVQSLLPYFGQAAFDKGVVKVAPDPAGYRITLDPQGVVAALASKSPGNIRIAPYSLVVSPRADGNWNTFSDAAISFSGTVEAPEGSQTIRYELGPQVFKGVFSPPLAALLSGTGSVERTEMSSADKNGGKVEMRLGRIDLSATGAPNAKGGADIGVKQTGRDFAETVSVPQAGDGAVSGISFDVKAATLASDLSAVAARTRPILDLYAFMLAHPEFLEGKPGDARLSAGQEEFKTKLRALLPLWDDLRSTSELGGIAVTSPFGTAKAARFAGTMTASGIARSGSFTYALGIDGLELASPAIPAWTAALLPRDIALRFKVDNLDLETPAGIALADLDLTRAEPLSTEAKARITEAFDTNPPRFLLEESRIRSRDLDLLLSGSVAIAAGKPSASLRIEAAGLEKTIESLKQTAGDAPEVNQLIGGLSMAKGFGKTLADGRVQWIVDAASDGSVKINGFEIKGPDPVTAPGAADDGDEDGEDEGIAPDGEVPMDQAPTDDNALPSTPPQP</sequence>
<proteinExistence type="predicted"/>
<evidence type="ECO:0000313" key="3">
    <source>
        <dbReference type="EMBL" id="GGE18800.1"/>
    </source>
</evidence>
<name>A0A916ZYP6_9HYPH</name>
<feature type="region of interest" description="Disordered" evidence="1">
    <location>
        <begin position="492"/>
        <end position="545"/>
    </location>
</feature>
<evidence type="ECO:0000256" key="2">
    <source>
        <dbReference type="SAM" id="SignalP"/>
    </source>
</evidence>
<gene>
    <name evidence="3" type="ORF">GCM10011390_42480</name>
</gene>
<evidence type="ECO:0008006" key="5">
    <source>
        <dbReference type="Google" id="ProtNLM"/>
    </source>
</evidence>
<comment type="caution">
    <text evidence="3">The sequence shown here is derived from an EMBL/GenBank/DDBJ whole genome shotgun (WGS) entry which is preliminary data.</text>
</comment>
<keyword evidence="2" id="KW-0732">Signal</keyword>
<dbReference type="EMBL" id="BMIQ01000008">
    <property type="protein sequence ID" value="GGE18800.1"/>
    <property type="molecule type" value="Genomic_DNA"/>
</dbReference>
<feature type="signal peptide" evidence="2">
    <location>
        <begin position="1"/>
        <end position="20"/>
    </location>
</feature>
<dbReference type="AlphaFoldDB" id="A0A916ZYP6"/>
<dbReference type="Proteomes" id="UP000644699">
    <property type="component" value="Unassembled WGS sequence"/>
</dbReference>
<keyword evidence="4" id="KW-1185">Reference proteome</keyword>
<evidence type="ECO:0000256" key="1">
    <source>
        <dbReference type="SAM" id="MobiDB-lite"/>
    </source>
</evidence>
<organism evidence="3 4">
    <name type="scientific">Aureimonas endophytica</name>
    <dbReference type="NCBI Taxonomy" id="2027858"/>
    <lineage>
        <taxon>Bacteria</taxon>
        <taxon>Pseudomonadati</taxon>
        <taxon>Pseudomonadota</taxon>
        <taxon>Alphaproteobacteria</taxon>
        <taxon>Hyphomicrobiales</taxon>
        <taxon>Aurantimonadaceae</taxon>
        <taxon>Aureimonas</taxon>
    </lineage>
</organism>
<feature type="chain" id="PRO_5037079820" description="DUF2125 domain-containing protein" evidence="2">
    <location>
        <begin position="21"/>
        <end position="545"/>
    </location>
</feature>
<accession>A0A916ZYP6</accession>